<dbReference type="SUPFAM" id="SSF46785">
    <property type="entry name" value="Winged helix' DNA-binding domain"/>
    <property type="match status" value="1"/>
</dbReference>
<dbReference type="InterPro" id="IPR036388">
    <property type="entry name" value="WH-like_DNA-bd_sf"/>
</dbReference>
<dbReference type="PANTHER" id="PTHR30118:SF15">
    <property type="entry name" value="TRANSCRIPTIONAL REGULATORY PROTEIN"/>
    <property type="match status" value="1"/>
</dbReference>
<dbReference type="AlphaFoldDB" id="G8LJD9"/>
<feature type="compositionally biased region" description="Polar residues" evidence="5">
    <location>
        <begin position="113"/>
        <end position="123"/>
    </location>
</feature>
<dbReference type="Pfam" id="PF00126">
    <property type="entry name" value="HTH_1"/>
    <property type="match status" value="1"/>
</dbReference>
<evidence type="ECO:0000259" key="6">
    <source>
        <dbReference type="PROSITE" id="PS50931"/>
    </source>
</evidence>
<reference evidence="7 8" key="1">
    <citation type="journal article" date="2011" name="Stand. Genomic Sci.">
        <title>Complete genome of the onion pathogen Enterobacter cloacae EcWSU1.</title>
        <authorList>
            <person name="Humann J.L."/>
            <person name="Wildung M."/>
            <person name="Cheng C.H."/>
            <person name="Lee T."/>
            <person name="Stewart J.E."/>
            <person name="Drew J.C."/>
            <person name="Triplett E.W."/>
            <person name="Main D."/>
            <person name="Schroeder B.K."/>
        </authorList>
    </citation>
    <scope>NUCLEOTIDE SEQUENCE [LARGE SCALE GENOMIC DNA]</scope>
    <source>
        <strain evidence="7 8">EcWSU1</strain>
    </source>
</reference>
<dbReference type="GO" id="GO:0003700">
    <property type="term" value="F:DNA-binding transcription factor activity"/>
    <property type="evidence" value="ECO:0007669"/>
    <property type="project" value="InterPro"/>
</dbReference>
<dbReference type="eggNOG" id="COG0583">
    <property type="taxonomic scope" value="Bacteria"/>
</dbReference>
<dbReference type="Proteomes" id="UP000007838">
    <property type="component" value="Chromosome"/>
</dbReference>
<evidence type="ECO:0000256" key="3">
    <source>
        <dbReference type="ARBA" id="ARBA00023125"/>
    </source>
</evidence>
<evidence type="ECO:0000256" key="1">
    <source>
        <dbReference type="ARBA" id="ARBA00009437"/>
    </source>
</evidence>
<dbReference type="PANTHER" id="PTHR30118">
    <property type="entry name" value="HTH-TYPE TRANSCRIPTIONAL REGULATOR LEUO-RELATED"/>
    <property type="match status" value="1"/>
</dbReference>
<comment type="similarity">
    <text evidence="1">Belongs to the LysR transcriptional regulatory family.</text>
</comment>
<dbReference type="InterPro" id="IPR036390">
    <property type="entry name" value="WH_DNA-bd_sf"/>
</dbReference>
<sequence>MLLHYFHNSLTNISWSLIVMKNYSRANTGIDLNLIPVFIEVVRCGSMAKASVRLEMSRPAVSLALKRFNQLFDEPLFFRKGLYLEPTENALALTQSLEILMGDIHDNIGALNSATHKTPTQNAPGRENIMPLSEPSV</sequence>
<evidence type="ECO:0000313" key="7">
    <source>
        <dbReference type="EMBL" id="AEW71873.1"/>
    </source>
</evidence>
<dbReference type="KEGG" id="eec:EcWSU1_00433"/>
<dbReference type="HOGENOM" id="CLU_039613_39_6_6"/>
<evidence type="ECO:0000256" key="4">
    <source>
        <dbReference type="ARBA" id="ARBA00023163"/>
    </source>
</evidence>
<dbReference type="EMBL" id="CP002886">
    <property type="protein sequence ID" value="AEW71873.1"/>
    <property type="molecule type" value="Genomic_DNA"/>
</dbReference>
<keyword evidence="3" id="KW-0238">DNA-binding</keyword>
<proteinExistence type="inferred from homology"/>
<dbReference type="Gene3D" id="1.10.10.10">
    <property type="entry name" value="Winged helix-like DNA-binding domain superfamily/Winged helix DNA-binding domain"/>
    <property type="match status" value="1"/>
</dbReference>
<dbReference type="PROSITE" id="PS50931">
    <property type="entry name" value="HTH_LYSR"/>
    <property type="match status" value="1"/>
</dbReference>
<protein>
    <submittedName>
        <fullName evidence="7">LysR Family Transcriptional Regulator</fullName>
    </submittedName>
</protein>
<feature type="domain" description="HTH lysR-type" evidence="6">
    <location>
        <begin position="30"/>
        <end position="87"/>
    </location>
</feature>
<evidence type="ECO:0000256" key="5">
    <source>
        <dbReference type="SAM" id="MobiDB-lite"/>
    </source>
</evidence>
<accession>G8LJD9</accession>
<keyword evidence="2" id="KW-0805">Transcription regulation</keyword>
<dbReference type="GO" id="GO:0003677">
    <property type="term" value="F:DNA binding"/>
    <property type="evidence" value="ECO:0007669"/>
    <property type="project" value="UniProtKB-KW"/>
</dbReference>
<feature type="region of interest" description="Disordered" evidence="5">
    <location>
        <begin position="113"/>
        <end position="137"/>
    </location>
</feature>
<keyword evidence="4" id="KW-0804">Transcription</keyword>
<organism evidence="7 8">
    <name type="scientific">Enterobacter ludwigii</name>
    <dbReference type="NCBI Taxonomy" id="299767"/>
    <lineage>
        <taxon>Bacteria</taxon>
        <taxon>Pseudomonadati</taxon>
        <taxon>Pseudomonadota</taxon>
        <taxon>Gammaproteobacteria</taxon>
        <taxon>Enterobacterales</taxon>
        <taxon>Enterobacteriaceae</taxon>
        <taxon>Enterobacter</taxon>
        <taxon>Enterobacter cloacae complex</taxon>
    </lineage>
</organism>
<evidence type="ECO:0000313" key="8">
    <source>
        <dbReference type="Proteomes" id="UP000007838"/>
    </source>
</evidence>
<gene>
    <name evidence="7" type="primary">leuO</name>
    <name evidence="7" type="ORF">EcWSU1_00433</name>
</gene>
<dbReference type="InterPro" id="IPR050389">
    <property type="entry name" value="LysR-type_TF"/>
</dbReference>
<dbReference type="InterPro" id="IPR000847">
    <property type="entry name" value="LysR_HTH_N"/>
</dbReference>
<evidence type="ECO:0000256" key="2">
    <source>
        <dbReference type="ARBA" id="ARBA00023015"/>
    </source>
</evidence>
<name>G8LJD9_9ENTR</name>